<accession>A0A6D2J107</accession>
<keyword evidence="3" id="KW-1185">Reference proteome</keyword>
<reference evidence="2" key="1">
    <citation type="submission" date="2020-01" db="EMBL/GenBank/DDBJ databases">
        <authorList>
            <person name="Mishra B."/>
        </authorList>
    </citation>
    <scope>NUCLEOTIDE SEQUENCE [LARGE SCALE GENOMIC DNA]</scope>
</reference>
<dbReference type="Proteomes" id="UP000467841">
    <property type="component" value="Unassembled WGS sequence"/>
</dbReference>
<dbReference type="SUPFAM" id="SSF56672">
    <property type="entry name" value="DNA/RNA polymerases"/>
    <property type="match status" value="1"/>
</dbReference>
<proteinExistence type="predicted"/>
<comment type="caution">
    <text evidence="2">The sequence shown here is derived from an EMBL/GenBank/DDBJ whole genome shotgun (WGS) entry which is preliminary data.</text>
</comment>
<protein>
    <recommendedName>
        <fullName evidence="1">Reverse transcriptase Ty1/copia-type domain-containing protein</fullName>
    </recommendedName>
</protein>
<dbReference type="InterPro" id="IPR043502">
    <property type="entry name" value="DNA/RNA_pol_sf"/>
</dbReference>
<evidence type="ECO:0000313" key="3">
    <source>
        <dbReference type="Proteomes" id="UP000467841"/>
    </source>
</evidence>
<dbReference type="Pfam" id="PF07727">
    <property type="entry name" value="RVT_2"/>
    <property type="match status" value="1"/>
</dbReference>
<name>A0A6D2J107_9BRAS</name>
<organism evidence="2 3">
    <name type="scientific">Microthlaspi erraticum</name>
    <dbReference type="NCBI Taxonomy" id="1685480"/>
    <lineage>
        <taxon>Eukaryota</taxon>
        <taxon>Viridiplantae</taxon>
        <taxon>Streptophyta</taxon>
        <taxon>Embryophyta</taxon>
        <taxon>Tracheophyta</taxon>
        <taxon>Spermatophyta</taxon>
        <taxon>Magnoliopsida</taxon>
        <taxon>eudicotyledons</taxon>
        <taxon>Gunneridae</taxon>
        <taxon>Pentapetalae</taxon>
        <taxon>rosids</taxon>
        <taxon>malvids</taxon>
        <taxon>Brassicales</taxon>
        <taxon>Brassicaceae</taxon>
        <taxon>Coluteocarpeae</taxon>
        <taxon>Microthlaspi</taxon>
    </lineage>
</organism>
<dbReference type="AlphaFoldDB" id="A0A6D2J107"/>
<dbReference type="EMBL" id="CACVBM020001101">
    <property type="protein sequence ID" value="CAA7031042.1"/>
    <property type="molecule type" value="Genomic_DNA"/>
</dbReference>
<evidence type="ECO:0000313" key="2">
    <source>
        <dbReference type="EMBL" id="CAA7031042.1"/>
    </source>
</evidence>
<dbReference type="InterPro" id="IPR013103">
    <property type="entry name" value="RVT_2"/>
</dbReference>
<dbReference type="CDD" id="cd09272">
    <property type="entry name" value="RNase_HI_RT_Ty1"/>
    <property type="match status" value="1"/>
</dbReference>
<dbReference type="PANTHER" id="PTHR11439:SF462">
    <property type="match status" value="1"/>
</dbReference>
<dbReference type="OrthoDB" id="414945at2759"/>
<dbReference type="PANTHER" id="PTHR11439">
    <property type="entry name" value="GAG-POL-RELATED RETROTRANSPOSON"/>
    <property type="match status" value="1"/>
</dbReference>
<gene>
    <name evidence="2" type="ORF">MERR_LOCUS18277</name>
</gene>
<feature type="domain" description="Reverse transcriptase Ty1/copia-type" evidence="1">
    <location>
        <begin position="15"/>
        <end position="126"/>
    </location>
</feature>
<evidence type="ECO:0000259" key="1">
    <source>
        <dbReference type="Pfam" id="PF07727"/>
    </source>
</evidence>
<sequence>MKKKLWWKKKLWLKNMLLKQLKGYGFIQNVSDYSLFTLTRGTMRLYVLIYVDDLLIGGNDPEAIIKFKGYLSQCFKMKDLGLVKYFLGIEVSRSPEGIYLSQRKYAMDIVKECGLLGCQPVTTPMVQNHNLAKDEGDYYNDPLRYRRLVGRLVYLTHTRPELSYAVHMLAQFMKNPRIKHWEAAVRVVRYLKGSPGQGIMLSSNNDLQIKAYCDSDYNACPMTRRSLTGFMVLLGDSPIAWKTKKQDTVSFSSAEAEYRAMGFTTREIKWNRELLACFGISHPQAMHLFCDNKAALHIAANPVFHERTKHIERDCHFIRDEIIKGSLATSHVRTNEQLADIFTKALGFPQFSYLRRKLGIRDLHAPT</sequence>